<accession>A0A370X2X7</accession>
<keyword evidence="1" id="KW-1133">Transmembrane helix</keyword>
<name>A0A370X2X7_9GAMM</name>
<reference evidence="2 3" key="1">
    <citation type="submission" date="2018-07" db="EMBL/GenBank/DDBJ databases">
        <title>Dyella monticola sp. nov. and Dyella psychrodurans sp. nov. isolated from monsoon evergreen broad-leaved forest soil of Dinghu Mountain, China.</title>
        <authorList>
            <person name="Gao Z."/>
            <person name="Qiu L."/>
        </authorList>
    </citation>
    <scope>NUCLEOTIDE SEQUENCE [LARGE SCALE GENOMIC DNA]</scope>
    <source>
        <strain evidence="2 3">4MSK11</strain>
    </source>
</reference>
<evidence type="ECO:0008006" key="4">
    <source>
        <dbReference type="Google" id="ProtNLM"/>
    </source>
</evidence>
<protein>
    <recommendedName>
        <fullName evidence="4">DUF4019 domain-containing protein</fullName>
    </recommendedName>
</protein>
<dbReference type="AlphaFoldDB" id="A0A370X2X7"/>
<keyword evidence="1" id="KW-0472">Membrane</keyword>
<evidence type="ECO:0000256" key="1">
    <source>
        <dbReference type="SAM" id="Phobius"/>
    </source>
</evidence>
<sequence>MTDRRIVTLLYVLVALVVVNLGATFYFQLSRPRATSDVSIGSDASAPVSDNSGATLAKTVVDLYNSDDTHGLYMAFDAPARGQFTEQSLVDKLAQIHRTTGRVVDYTYTNTEEAGKDASGTYLYLNYNVHLAGGTFSRGTMRLTVMMKGGEPRLYGFFITGLPEQTARSGEQRRS</sequence>
<proteinExistence type="predicted"/>
<dbReference type="EMBL" id="QRBF01000005">
    <property type="protein sequence ID" value="RDS82706.1"/>
    <property type="molecule type" value="Genomic_DNA"/>
</dbReference>
<organism evidence="2 3">
    <name type="scientific">Dyella psychrodurans</name>
    <dbReference type="NCBI Taxonomy" id="1927960"/>
    <lineage>
        <taxon>Bacteria</taxon>
        <taxon>Pseudomonadati</taxon>
        <taxon>Pseudomonadota</taxon>
        <taxon>Gammaproteobacteria</taxon>
        <taxon>Lysobacterales</taxon>
        <taxon>Rhodanobacteraceae</taxon>
        <taxon>Dyella</taxon>
    </lineage>
</organism>
<gene>
    <name evidence="2" type="ORF">DWU99_15090</name>
</gene>
<keyword evidence="1" id="KW-0812">Transmembrane</keyword>
<comment type="caution">
    <text evidence="2">The sequence shown here is derived from an EMBL/GenBank/DDBJ whole genome shotgun (WGS) entry which is preliminary data.</text>
</comment>
<dbReference type="Proteomes" id="UP000255334">
    <property type="component" value="Unassembled WGS sequence"/>
</dbReference>
<evidence type="ECO:0000313" key="2">
    <source>
        <dbReference type="EMBL" id="RDS82706.1"/>
    </source>
</evidence>
<keyword evidence="3" id="KW-1185">Reference proteome</keyword>
<evidence type="ECO:0000313" key="3">
    <source>
        <dbReference type="Proteomes" id="UP000255334"/>
    </source>
</evidence>
<dbReference type="RefSeq" id="WP_115478882.1">
    <property type="nucleotide sequence ID" value="NZ_QRBF01000005.1"/>
</dbReference>
<feature type="transmembrane region" description="Helical" evidence="1">
    <location>
        <begin position="6"/>
        <end position="27"/>
    </location>
</feature>